<dbReference type="EMBL" id="CP017686">
    <property type="protein sequence ID" value="AYQ54459.1"/>
    <property type="molecule type" value="Genomic_DNA"/>
</dbReference>
<evidence type="ECO:0000313" key="2">
    <source>
        <dbReference type="EMBL" id="AYQ54459.1"/>
    </source>
</evidence>
<dbReference type="PANTHER" id="PTHR42895:SF1">
    <property type="entry name" value="IRON-SULFUR CLUSTER PROTEIN"/>
    <property type="match status" value="1"/>
</dbReference>
<feature type="domain" description="4Fe-4S ferredoxin-type" evidence="1">
    <location>
        <begin position="4"/>
        <end position="33"/>
    </location>
</feature>
<dbReference type="InterPro" id="IPR017896">
    <property type="entry name" value="4Fe4S_Fe-S-bd"/>
</dbReference>
<dbReference type="Proteomes" id="UP000273278">
    <property type="component" value="Chromosome"/>
</dbReference>
<dbReference type="RefSeq" id="WP_015504171.1">
    <property type="nucleotide sequence ID" value="NZ_CP017686.1"/>
</dbReference>
<dbReference type="Pfam" id="PF12837">
    <property type="entry name" value="Fer4_6"/>
    <property type="match status" value="1"/>
</dbReference>
<name>A0A3G3IFE2_9ARCH</name>
<dbReference type="GeneID" id="41321066"/>
<reference evidence="2 3" key="1">
    <citation type="submission" date="2016-10" db="EMBL/GenBank/DDBJ databases">
        <title>Complete genome of the TMA-utilizing, human hosted archaeon Methanomethylophilus alvus Gen. nov, sp. nov., strain Mx-05, derived from a pure culture.</title>
        <authorList>
            <person name="Brugere J.-F."/>
            <person name="Ben Hania W."/>
            <person name="Chaudhary P.P."/>
            <person name="Gaci N."/>
            <person name="Borrel G."/>
            <person name="Cao Van Tuat L."/>
            <person name="Fardeau M.-L."/>
            <person name="Harris H.M.B."/>
            <person name="O'Toole P.W."/>
            <person name="Ollivier B."/>
        </authorList>
    </citation>
    <scope>NUCLEOTIDE SEQUENCE [LARGE SCALE GENOMIC DNA]</scope>
    <source>
        <strain evidence="2 3">Mx-05</strain>
    </source>
</reference>
<feature type="domain" description="4Fe-4S ferredoxin-type" evidence="1">
    <location>
        <begin position="34"/>
        <end position="63"/>
    </location>
</feature>
<evidence type="ECO:0000259" key="1">
    <source>
        <dbReference type="PROSITE" id="PS51379"/>
    </source>
</evidence>
<protein>
    <submittedName>
        <fullName evidence="2">Ferredoxin</fullName>
    </submittedName>
</protein>
<organism evidence="2 3">
    <name type="scientific">Methanomethylophilus alvi</name>
    <dbReference type="NCBI Taxonomy" id="1291540"/>
    <lineage>
        <taxon>Archaea</taxon>
        <taxon>Methanobacteriati</taxon>
        <taxon>Thermoplasmatota</taxon>
        <taxon>Thermoplasmata</taxon>
        <taxon>Methanomassiliicoccales</taxon>
        <taxon>Methanomethylophilaceae</taxon>
        <taxon>Methanomethylophilus</taxon>
    </lineage>
</organism>
<dbReference type="AlphaFoldDB" id="A0A3G3IFE2"/>
<dbReference type="PROSITE" id="PS51379">
    <property type="entry name" value="4FE4S_FER_2"/>
    <property type="match status" value="2"/>
</dbReference>
<dbReference type="PANTHER" id="PTHR42895">
    <property type="entry name" value="IRON-SULFUR CLUSTER-BINDING PROTEIN-RELATED"/>
    <property type="match status" value="1"/>
</dbReference>
<sequence>MKRDIVKIDGERCTGCGECVKACSEGAIKMVGGKAVLADEACCDGLGACLPACPAGAISIEERDVGTVPAHTVPEGMVPMTSCPGSGPRRIVRDGGQPEGSLSHWPVQLRLVPENAPYLKGCDLLVAADCSAFACGDFHRKFIEGHVTVIGCPKLDPRESWEKLSRIVAANDIRSITAVRMDVPCCSGIANAALSAARLCGKDIEVKISTVRPDGKVME</sequence>
<dbReference type="InterPro" id="IPR052911">
    <property type="entry name" value="Corrinoid_activation_enz"/>
</dbReference>
<dbReference type="OMA" id="HMEVPCC"/>
<proteinExistence type="predicted"/>
<evidence type="ECO:0000313" key="3">
    <source>
        <dbReference type="Proteomes" id="UP000273278"/>
    </source>
</evidence>
<dbReference type="Gene3D" id="3.30.70.20">
    <property type="match status" value="1"/>
</dbReference>
<accession>A0A3G3IFE2</accession>
<gene>
    <name evidence="2" type="ORF">BKD89_01325</name>
</gene>
<dbReference type="SUPFAM" id="SSF54862">
    <property type="entry name" value="4Fe-4S ferredoxins"/>
    <property type="match status" value="1"/>
</dbReference>